<dbReference type="SMART" id="SM00028">
    <property type="entry name" value="TPR"/>
    <property type="match status" value="3"/>
</dbReference>
<evidence type="ECO:0000256" key="2">
    <source>
        <dbReference type="ARBA" id="ARBA00022803"/>
    </source>
</evidence>
<keyword evidence="2 3" id="KW-0802">TPR repeat</keyword>
<evidence type="ECO:0000256" key="3">
    <source>
        <dbReference type="PROSITE-ProRule" id="PRU00339"/>
    </source>
</evidence>
<proteinExistence type="predicted"/>
<dbReference type="SUPFAM" id="SSF48452">
    <property type="entry name" value="TPR-like"/>
    <property type="match status" value="1"/>
</dbReference>
<keyword evidence="1" id="KW-0677">Repeat</keyword>
<organism evidence="4">
    <name type="scientific">Woronichinia naegeliana WA131</name>
    <dbReference type="NCBI Taxonomy" id="2824559"/>
    <lineage>
        <taxon>Bacteria</taxon>
        <taxon>Bacillati</taxon>
        <taxon>Cyanobacteriota</taxon>
        <taxon>Cyanophyceae</taxon>
        <taxon>Synechococcales</taxon>
        <taxon>Coelosphaeriaceae</taxon>
        <taxon>Woronichinia</taxon>
    </lineage>
</organism>
<evidence type="ECO:0000256" key="1">
    <source>
        <dbReference type="ARBA" id="ARBA00022737"/>
    </source>
</evidence>
<dbReference type="InterPro" id="IPR019734">
    <property type="entry name" value="TPR_rpt"/>
</dbReference>
<dbReference type="Gene3D" id="1.25.40.10">
    <property type="entry name" value="Tetratricopeptide repeat domain"/>
    <property type="match status" value="2"/>
</dbReference>
<evidence type="ECO:0000313" key="4">
    <source>
        <dbReference type="EMBL" id="UXE61068.1"/>
    </source>
</evidence>
<feature type="repeat" description="TPR" evidence="3">
    <location>
        <begin position="231"/>
        <end position="264"/>
    </location>
</feature>
<dbReference type="PROSITE" id="PS50293">
    <property type="entry name" value="TPR_REGION"/>
    <property type="match status" value="2"/>
</dbReference>
<reference evidence="4" key="1">
    <citation type="submission" date="2021-04" db="EMBL/GenBank/DDBJ databases">
        <title>Genome sequence of Woronichinia naegeliana from Washington state freshwater lake bloom.</title>
        <authorList>
            <person name="Dreher T.W."/>
        </authorList>
    </citation>
    <scope>NUCLEOTIDE SEQUENCE</scope>
    <source>
        <strain evidence="4">WA131</strain>
    </source>
</reference>
<dbReference type="Pfam" id="PF13432">
    <property type="entry name" value="TPR_16"/>
    <property type="match status" value="1"/>
</dbReference>
<accession>A0A977KW74</accession>
<protein>
    <submittedName>
        <fullName evidence="4">Tetratricopeptide repeat protein</fullName>
    </submittedName>
</protein>
<gene>
    <name evidence="4" type="ORF">KA717_37630</name>
</gene>
<dbReference type="Proteomes" id="UP001065613">
    <property type="component" value="Chromosome"/>
</dbReference>
<dbReference type="InterPro" id="IPR011990">
    <property type="entry name" value="TPR-like_helical_dom_sf"/>
</dbReference>
<feature type="repeat" description="TPR" evidence="3">
    <location>
        <begin position="299"/>
        <end position="332"/>
    </location>
</feature>
<name>A0A977KW74_9CYAN</name>
<dbReference type="InterPro" id="IPR050498">
    <property type="entry name" value="Ycf3"/>
</dbReference>
<dbReference type="KEGG" id="wna:KA717_37630"/>
<feature type="repeat" description="TPR" evidence="3">
    <location>
        <begin position="265"/>
        <end position="298"/>
    </location>
</feature>
<dbReference type="PROSITE" id="PS50005">
    <property type="entry name" value="TPR"/>
    <property type="match status" value="3"/>
</dbReference>
<dbReference type="AlphaFoldDB" id="A0A977KW74"/>
<dbReference type="PANTHER" id="PTHR44858">
    <property type="entry name" value="TETRATRICOPEPTIDE REPEAT PROTEIN 6"/>
    <property type="match status" value="1"/>
</dbReference>
<dbReference type="EMBL" id="CP073041">
    <property type="protein sequence ID" value="UXE61068.1"/>
    <property type="molecule type" value="Genomic_DNA"/>
</dbReference>
<sequence>MQKFFKRIWRWFQQVLGKFLGGSKLTAAYGGNKLATSSEIVPLTDTDYEFLFSQLLEGIAHGWHEGRILKFFEQLGDRGKTKLWVNWLDRFGEKVLASPSPNLILAARMMRLGELAQSFPKIEPIGHQSHLIARQLYARQAPQGEEIWEYGGPDLEIAGNFAPELPPNGQQETYTLEELATQLETDPELTAHLANELGLDNPSPQKIMEALMAQFNIAQDELANQHLPEDADGWLSRGLQQANLGDLEGAIASWDQAVALDPQLSQAWHNRGSALGNLGRLEEALASFGQAVTLNPQDYQALFNLGSVLEVLGQNEEAIASYQKALEIEPTFELAITRLNHLQSSPG</sequence>
<dbReference type="PANTHER" id="PTHR44858:SF1">
    <property type="entry name" value="UDP-N-ACETYLGLUCOSAMINE--PEPTIDE N-ACETYLGLUCOSAMINYLTRANSFERASE SPINDLY-RELATED"/>
    <property type="match status" value="1"/>
</dbReference>